<keyword evidence="10" id="KW-0100">Branched-chain amino acid biosynthesis</keyword>
<dbReference type="SUPFAM" id="SSF53686">
    <property type="entry name" value="Tryptophan synthase beta subunit-like PLP-dependent enzymes"/>
    <property type="match status" value="1"/>
</dbReference>
<dbReference type="Proteomes" id="UP000198304">
    <property type="component" value="Unassembled WGS sequence"/>
</dbReference>
<dbReference type="InterPro" id="IPR050147">
    <property type="entry name" value="Ser/Thr_Dehydratase"/>
</dbReference>
<dbReference type="InterPro" id="IPR000634">
    <property type="entry name" value="Ser/Thr_deHydtase_PyrdxlP-BS"/>
</dbReference>
<evidence type="ECO:0000256" key="11">
    <source>
        <dbReference type="ARBA" id="ARBA00022898"/>
    </source>
</evidence>
<dbReference type="UniPathway" id="UPA00047">
    <property type="reaction ID" value="UER00054"/>
</dbReference>
<dbReference type="GO" id="GO:0070689">
    <property type="term" value="P:L-threonine catabolic process to propionate"/>
    <property type="evidence" value="ECO:0007669"/>
    <property type="project" value="UniProtKB-UniPathway"/>
</dbReference>
<evidence type="ECO:0000256" key="4">
    <source>
        <dbReference type="ARBA" id="ARBA00004958"/>
    </source>
</evidence>
<dbReference type="FunFam" id="3.40.50.1100:FF:000007">
    <property type="entry name" value="L-threonine dehydratase catabolic TdcB"/>
    <property type="match status" value="1"/>
</dbReference>
<dbReference type="GO" id="GO:0003941">
    <property type="term" value="F:L-serine ammonia-lyase activity"/>
    <property type="evidence" value="ECO:0007669"/>
    <property type="project" value="TreeGrafter"/>
</dbReference>
<keyword evidence="11" id="KW-0663">Pyridoxal phosphate</keyword>
<evidence type="ECO:0000256" key="8">
    <source>
        <dbReference type="ARBA" id="ARBA00022248"/>
    </source>
</evidence>
<comment type="similarity">
    <text evidence="5">Belongs to the serine/threonine dehydratase family.</text>
</comment>
<dbReference type="InterPro" id="IPR002912">
    <property type="entry name" value="ACT_dom"/>
</dbReference>
<dbReference type="PANTHER" id="PTHR48078">
    <property type="entry name" value="THREONINE DEHYDRATASE, MITOCHONDRIAL-RELATED"/>
    <property type="match status" value="1"/>
</dbReference>
<dbReference type="SUPFAM" id="SSF55021">
    <property type="entry name" value="ACT-like"/>
    <property type="match status" value="1"/>
</dbReference>
<dbReference type="Gene3D" id="3.30.70.260">
    <property type="match status" value="1"/>
</dbReference>
<evidence type="ECO:0000313" key="16">
    <source>
        <dbReference type="EMBL" id="SNR99953.1"/>
    </source>
</evidence>
<comment type="pathway">
    <text evidence="3">Amino-acid biosynthesis; L-isoleucine biosynthesis; 2-oxobutanoate from L-threonine: step 1/1.</text>
</comment>
<dbReference type="GO" id="GO:0030170">
    <property type="term" value="F:pyridoxal phosphate binding"/>
    <property type="evidence" value="ECO:0007669"/>
    <property type="project" value="InterPro"/>
</dbReference>
<feature type="domain" description="ACT" evidence="15">
    <location>
        <begin position="339"/>
        <end position="414"/>
    </location>
</feature>
<evidence type="ECO:0000259" key="15">
    <source>
        <dbReference type="PROSITE" id="PS51671"/>
    </source>
</evidence>
<dbReference type="CDD" id="cd01562">
    <property type="entry name" value="Thr-dehyd"/>
    <property type="match status" value="1"/>
</dbReference>
<gene>
    <name evidence="16" type="ORF">SAMN05446037_1002311</name>
</gene>
<evidence type="ECO:0000256" key="7">
    <source>
        <dbReference type="ARBA" id="ARBA00012096"/>
    </source>
</evidence>
<dbReference type="PANTHER" id="PTHR48078:SF6">
    <property type="entry name" value="L-THREONINE DEHYDRATASE CATABOLIC TDCB"/>
    <property type="match status" value="1"/>
</dbReference>
<dbReference type="PROSITE" id="PS51671">
    <property type="entry name" value="ACT"/>
    <property type="match status" value="1"/>
</dbReference>
<dbReference type="CDD" id="cd04886">
    <property type="entry name" value="ACT_ThrD-II-like"/>
    <property type="match status" value="1"/>
</dbReference>
<dbReference type="UniPathway" id="UPA00052">
    <property type="reaction ID" value="UER00507"/>
</dbReference>
<evidence type="ECO:0000256" key="1">
    <source>
        <dbReference type="ARBA" id="ARBA00001274"/>
    </source>
</evidence>
<dbReference type="InterPro" id="IPR044561">
    <property type="entry name" value="ACT_ThrD-II-like"/>
</dbReference>
<dbReference type="InterPro" id="IPR001926">
    <property type="entry name" value="TrpB-like_PALP"/>
</dbReference>
<dbReference type="GO" id="GO:0006565">
    <property type="term" value="P:L-serine catabolic process"/>
    <property type="evidence" value="ECO:0007669"/>
    <property type="project" value="TreeGrafter"/>
</dbReference>
<accession>A0A239AYB6</accession>
<keyword evidence="12" id="KW-0456">Lyase</keyword>
<dbReference type="Gene3D" id="3.40.50.1100">
    <property type="match status" value="2"/>
</dbReference>
<dbReference type="EMBL" id="FZOJ01000002">
    <property type="protein sequence ID" value="SNR99953.1"/>
    <property type="molecule type" value="Genomic_DNA"/>
</dbReference>
<proteinExistence type="inferred from homology"/>
<evidence type="ECO:0000256" key="5">
    <source>
        <dbReference type="ARBA" id="ARBA00010869"/>
    </source>
</evidence>
<organism evidence="16 17">
    <name type="scientific">Anaerovirgula multivorans</name>
    <dbReference type="NCBI Taxonomy" id="312168"/>
    <lineage>
        <taxon>Bacteria</taxon>
        <taxon>Bacillati</taxon>
        <taxon>Bacillota</taxon>
        <taxon>Clostridia</taxon>
        <taxon>Peptostreptococcales</taxon>
        <taxon>Natronincolaceae</taxon>
        <taxon>Anaerovirgula</taxon>
    </lineage>
</organism>
<comment type="function">
    <text evidence="13">Catalyzes the anaerobic formation of alpha-ketobutyrate and ammonia from threonine in a two-step reaction. The first step involved a dehydration of threonine and a production of enamine intermediates (aminocrotonate), which tautomerizes to its imine form (iminobutyrate). Both intermediates are unstable and short-lived. The second step is the nonenzymatic hydrolysis of the enamine/imine intermediates to form 2-ketobutyrate and free ammonia. In the low water environment of the cell, the second step is accelerated by RidA.</text>
</comment>
<keyword evidence="17" id="KW-1185">Reference proteome</keyword>
<evidence type="ECO:0000256" key="9">
    <source>
        <dbReference type="ARBA" id="ARBA00022533"/>
    </source>
</evidence>
<reference evidence="16 17" key="1">
    <citation type="submission" date="2017-06" db="EMBL/GenBank/DDBJ databases">
        <authorList>
            <person name="Kim H.J."/>
            <person name="Triplett B.A."/>
        </authorList>
    </citation>
    <scope>NUCLEOTIDE SEQUENCE [LARGE SCALE GENOMIC DNA]</scope>
    <source>
        <strain evidence="16 17">SCA</strain>
    </source>
</reference>
<evidence type="ECO:0000256" key="10">
    <source>
        <dbReference type="ARBA" id="ARBA00022624"/>
    </source>
</evidence>
<evidence type="ECO:0000256" key="13">
    <source>
        <dbReference type="ARBA" id="ARBA00025527"/>
    </source>
</evidence>
<dbReference type="EC" id="4.3.1.19" evidence="7"/>
<dbReference type="RefSeq" id="WP_089281484.1">
    <property type="nucleotide sequence ID" value="NZ_FZOJ01000002.1"/>
</dbReference>
<dbReference type="NCBIfam" id="TIGR01127">
    <property type="entry name" value="ilvA_1Cterm"/>
    <property type="match status" value="1"/>
</dbReference>
<dbReference type="InterPro" id="IPR005789">
    <property type="entry name" value="Thr_deHydtase_catblc"/>
</dbReference>
<protein>
    <recommendedName>
        <fullName evidence="8">L-threonine dehydratase catabolic TdcB</fullName>
        <ecNumber evidence="7">4.3.1.19</ecNumber>
    </recommendedName>
    <alternativeName>
        <fullName evidence="14">Threonine deaminase</fullName>
    </alternativeName>
</protein>
<dbReference type="OrthoDB" id="9811476at2"/>
<comment type="pathway">
    <text evidence="4">Amino-acid degradation; L-threonine degradation via propanoate pathway; propanoate from L-threonine: step 1/4.</text>
</comment>
<dbReference type="Pfam" id="PF00291">
    <property type="entry name" value="PALP"/>
    <property type="match status" value="1"/>
</dbReference>
<comment type="subunit">
    <text evidence="6">In the native structure, TdcB is in a dimeric form, whereas in the TdcB-AMP complex, it exists in a tetrameric form (dimer of dimers).</text>
</comment>
<keyword evidence="10" id="KW-0028">Amino-acid biosynthesis</keyword>
<name>A0A239AYB6_9FIRM</name>
<evidence type="ECO:0000256" key="6">
    <source>
        <dbReference type="ARBA" id="ARBA00011447"/>
    </source>
</evidence>
<dbReference type="GO" id="GO:0009097">
    <property type="term" value="P:isoleucine biosynthetic process"/>
    <property type="evidence" value="ECO:0007669"/>
    <property type="project" value="UniProtKB-UniPathway"/>
</dbReference>
<comment type="cofactor">
    <cofactor evidence="2">
        <name>pyridoxal 5'-phosphate</name>
        <dbReference type="ChEBI" id="CHEBI:597326"/>
    </cofactor>
</comment>
<dbReference type="InterPro" id="IPR045865">
    <property type="entry name" value="ACT-like_dom_sf"/>
</dbReference>
<dbReference type="PROSITE" id="PS00165">
    <property type="entry name" value="DEHYDRATASE_SER_THR"/>
    <property type="match status" value="1"/>
</dbReference>
<keyword evidence="10" id="KW-0412">Isoleucine biosynthesis</keyword>
<dbReference type="AlphaFoldDB" id="A0A239AYB6"/>
<sequence length="414" mass="44961">MSNLNNHTLVKGDEFIDCLQFQDARERLKGIIKETQLIYSSVFSNESGNEVYIKPENLQITGAFKIRGAYNKISKLSIKEREQGLIASSAGNHAQGVAYGAAKLGVKATIVMPKTTPLIKVEATKSYGANVVLFGNCYDEAYGEARRLQVENNYLFIHPFDDLDVIEGQGTIALEILEELQAVDCILVPIGGGGLISGIAIAAKTINPAIKIIGVEPEGAQAMKISMDYGKLTCLDTVNTIADGAAVKAPGDINFSIIQKYVDEIVTVSDFDIMESFLVLLQNQKLIGENAGVLSLAGLKKIKEKNKKIICLVSGGNIDVLTVSSMINQGLVSRGRIFCFSVNLPDKPGELLKISEVLANLGANVIKLDHNQFKASNRFMEAQLEVTVETNGHRHVNEIISALQNIGYNIVKVY</sequence>
<dbReference type="GO" id="GO:0004794">
    <property type="term" value="F:threonine deaminase activity"/>
    <property type="evidence" value="ECO:0007669"/>
    <property type="project" value="UniProtKB-EC"/>
</dbReference>
<comment type="catalytic activity">
    <reaction evidence="1">
        <text>L-threonine = 2-oxobutanoate + NH4(+)</text>
        <dbReference type="Rhea" id="RHEA:22108"/>
        <dbReference type="ChEBI" id="CHEBI:16763"/>
        <dbReference type="ChEBI" id="CHEBI:28938"/>
        <dbReference type="ChEBI" id="CHEBI:57926"/>
        <dbReference type="EC" id="4.3.1.19"/>
    </reaction>
</comment>
<evidence type="ECO:0000256" key="14">
    <source>
        <dbReference type="ARBA" id="ARBA00031427"/>
    </source>
</evidence>
<keyword evidence="9" id="KW-0021">Allosteric enzyme</keyword>
<evidence type="ECO:0000256" key="12">
    <source>
        <dbReference type="ARBA" id="ARBA00023239"/>
    </source>
</evidence>
<dbReference type="InterPro" id="IPR036052">
    <property type="entry name" value="TrpB-like_PALP_sf"/>
</dbReference>
<evidence type="ECO:0000256" key="2">
    <source>
        <dbReference type="ARBA" id="ARBA00001933"/>
    </source>
</evidence>
<evidence type="ECO:0000256" key="3">
    <source>
        <dbReference type="ARBA" id="ARBA00004810"/>
    </source>
</evidence>
<evidence type="ECO:0000313" key="17">
    <source>
        <dbReference type="Proteomes" id="UP000198304"/>
    </source>
</evidence>